<protein>
    <submittedName>
        <fullName evidence="3">Uncharacterized protein</fullName>
    </submittedName>
</protein>
<dbReference type="Proteomes" id="UP001230504">
    <property type="component" value="Unassembled WGS sequence"/>
</dbReference>
<evidence type="ECO:0000313" key="3">
    <source>
        <dbReference type="EMBL" id="KAK1599059.1"/>
    </source>
</evidence>
<comment type="caution">
    <text evidence="3">The sequence shown here is derived from an EMBL/GenBank/DDBJ whole genome shotgun (WGS) entry which is preliminary data.</text>
</comment>
<organism evidence="3 4">
    <name type="scientific">Colletotrichum navitas</name>
    <dbReference type="NCBI Taxonomy" id="681940"/>
    <lineage>
        <taxon>Eukaryota</taxon>
        <taxon>Fungi</taxon>
        <taxon>Dikarya</taxon>
        <taxon>Ascomycota</taxon>
        <taxon>Pezizomycotina</taxon>
        <taxon>Sordariomycetes</taxon>
        <taxon>Hypocreomycetidae</taxon>
        <taxon>Glomerellales</taxon>
        <taxon>Glomerellaceae</taxon>
        <taxon>Colletotrichum</taxon>
        <taxon>Colletotrichum graminicola species complex</taxon>
    </lineage>
</organism>
<sequence>MLRVCQQHRERPMPSLHRKTSGPENPGVPTFRHCRERGQRLVPPRAESRPCGEPTTRPTGRMQPDFASWFRGERIATDFGDWQTGTTLSCVLFYFIIEFFTPIQSQSVGGVHHNFLSPGFQVVVLNFFSFLFSCFARVVKNVTCPHRVQGLIIDL</sequence>
<keyword evidence="2" id="KW-1133">Transmembrane helix</keyword>
<dbReference type="RefSeq" id="XP_060419721.1">
    <property type="nucleotide sequence ID" value="XM_060551504.1"/>
</dbReference>
<dbReference type="EMBL" id="JAHLJV010000003">
    <property type="protein sequence ID" value="KAK1599059.1"/>
    <property type="molecule type" value="Genomic_DNA"/>
</dbReference>
<evidence type="ECO:0000313" key="4">
    <source>
        <dbReference type="Proteomes" id="UP001230504"/>
    </source>
</evidence>
<dbReference type="GeneID" id="85435744"/>
<feature type="transmembrane region" description="Helical" evidence="2">
    <location>
        <begin position="79"/>
        <end position="100"/>
    </location>
</feature>
<proteinExistence type="predicted"/>
<gene>
    <name evidence="3" type="ORF">LY79DRAFT_206721</name>
</gene>
<feature type="region of interest" description="Disordered" evidence="1">
    <location>
        <begin position="1"/>
        <end position="64"/>
    </location>
</feature>
<keyword evidence="2" id="KW-0812">Transmembrane</keyword>
<feature type="transmembrane region" description="Helical" evidence="2">
    <location>
        <begin position="120"/>
        <end position="139"/>
    </location>
</feature>
<name>A0AAD8VAF5_9PEZI</name>
<evidence type="ECO:0000256" key="1">
    <source>
        <dbReference type="SAM" id="MobiDB-lite"/>
    </source>
</evidence>
<dbReference type="AlphaFoldDB" id="A0AAD8VAF5"/>
<keyword evidence="2" id="KW-0472">Membrane</keyword>
<accession>A0AAD8VAF5</accession>
<evidence type="ECO:0000256" key="2">
    <source>
        <dbReference type="SAM" id="Phobius"/>
    </source>
</evidence>
<keyword evidence="4" id="KW-1185">Reference proteome</keyword>
<reference evidence="3" key="1">
    <citation type="submission" date="2021-06" db="EMBL/GenBank/DDBJ databases">
        <title>Comparative genomics, transcriptomics and evolutionary studies reveal genomic signatures of adaptation to plant cell wall in hemibiotrophic fungi.</title>
        <authorList>
            <consortium name="DOE Joint Genome Institute"/>
            <person name="Baroncelli R."/>
            <person name="Diaz J.F."/>
            <person name="Benocci T."/>
            <person name="Peng M."/>
            <person name="Battaglia E."/>
            <person name="Haridas S."/>
            <person name="Andreopoulos W."/>
            <person name="Labutti K."/>
            <person name="Pangilinan J."/>
            <person name="Floch G.L."/>
            <person name="Makela M.R."/>
            <person name="Henrissat B."/>
            <person name="Grigoriev I.V."/>
            <person name="Crouch J.A."/>
            <person name="De Vries R.P."/>
            <person name="Sukno S.A."/>
            <person name="Thon M.R."/>
        </authorList>
    </citation>
    <scope>NUCLEOTIDE SEQUENCE</scope>
    <source>
        <strain evidence="3">CBS 125086</strain>
    </source>
</reference>